<dbReference type="OMA" id="LAAMECF"/>
<dbReference type="InterPro" id="IPR012337">
    <property type="entry name" value="RNaseH-like_sf"/>
</dbReference>
<evidence type="ECO:0000313" key="3">
    <source>
        <dbReference type="Proteomes" id="UP000824469"/>
    </source>
</evidence>
<dbReference type="PANTHER" id="PTHR37984:SF5">
    <property type="entry name" value="PROTEIN NYNRIN-LIKE"/>
    <property type="match status" value="1"/>
</dbReference>
<proteinExistence type="predicted"/>
<dbReference type="Gene3D" id="3.30.420.10">
    <property type="entry name" value="Ribonuclease H-like superfamily/Ribonuclease H"/>
    <property type="match status" value="1"/>
</dbReference>
<dbReference type="EMBL" id="JAHRHJ020000010">
    <property type="protein sequence ID" value="KAH9298832.1"/>
    <property type="molecule type" value="Genomic_DNA"/>
</dbReference>
<feature type="domain" description="Integrase catalytic" evidence="1">
    <location>
        <begin position="1"/>
        <end position="140"/>
    </location>
</feature>
<dbReference type="InterPro" id="IPR050951">
    <property type="entry name" value="Retrovirus_Pol_polyprotein"/>
</dbReference>
<organism evidence="2 3">
    <name type="scientific">Taxus chinensis</name>
    <name type="common">Chinese yew</name>
    <name type="synonym">Taxus wallichiana var. chinensis</name>
    <dbReference type="NCBI Taxonomy" id="29808"/>
    <lineage>
        <taxon>Eukaryota</taxon>
        <taxon>Viridiplantae</taxon>
        <taxon>Streptophyta</taxon>
        <taxon>Embryophyta</taxon>
        <taxon>Tracheophyta</taxon>
        <taxon>Spermatophyta</taxon>
        <taxon>Pinopsida</taxon>
        <taxon>Pinidae</taxon>
        <taxon>Conifers II</taxon>
        <taxon>Cupressales</taxon>
        <taxon>Taxaceae</taxon>
        <taxon>Taxus</taxon>
    </lineage>
</organism>
<dbReference type="PROSITE" id="PS50994">
    <property type="entry name" value="INTEGRASE"/>
    <property type="match status" value="1"/>
</dbReference>
<protein>
    <recommendedName>
        <fullName evidence="1">Integrase catalytic domain-containing protein</fullName>
    </recommendedName>
</protein>
<sequence>IHPPSSQRHRWIITATEYYTKWVEAIPLISTKKEKIVEFINHHIICRFGVPHRLITDNGKSFKNKLLQDLCDNFGIKLSFSSPYYPQANGQAESSNKTLTKILMKVVNDSGKNWPDHIPFALWAYRTSIRTSTNATPFSL</sequence>
<dbReference type="GO" id="GO:0003676">
    <property type="term" value="F:nucleic acid binding"/>
    <property type="evidence" value="ECO:0007669"/>
    <property type="project" value="InterPro"/>
</dbReference>
<dbReference type="SUPFAM" id="SSF53098">
    <property type="entry name" value="Ribonuclease H-like"/>
    <property type="match status" value="1"/>
</dbReference>
<feature type="non-terminal residue" evidence="2">
    <location>
        <position position="1"/>
    </location>
</feature>
<reference evidence="2 3" key="1">
    <citation type="journal article" date="2021" name="Nat. Plants">
        <title>The Taxus genome provides insights into paclitaxel biosynthesis.</title>
        <authorList>
            <person name="Xiong X."/>
            <person name="Gou J."/>
            <person name="Liao Q."/>
            <person name="Li Y."/>
            <person name="Zhou Q."/>
            <person name="Bi G."/>
            <person name="Li C."/>
            <person name="Du R."/>
            <person name="Wang X."/>
            <person name="Sun T."/>
            <person name="Guo L."/>
            <person name="Liang H."/>
            <person name="Lu P."/>
            <person name="Wu Y."/>
            <person name="Zhang Z."/>
            <person name="Ro D.K."/>
            <person name="Shang Y."/>
            <person name="Huang S."/>
            <person name="Yan J."/>
        </authorList>
    </citation>
    <scope>NUCLEOTIDE SEQUENCE [LARGE SCALE GENOMIC DNA]</scope>
    <source>
        <strain evidence="2">Ta-2019</strain>
    </source>
</reference>
<comment type="caution">
    <text evidence="2">The sequence shown here is derived from an EMBL/GenBank/DDBJ whole genome shotgun (WGS) entry which is preliminary data.</text>
</comment>
<keyword evidence="3" id="KW-1185">Reference proteome</keyword>
<gene>
    <name evidence="2" type="ORF">KI387_030514</name>
</gene>
<dbReference type="Proteomes" id="UP000824469">
    <property type="component" value="Unassembled WGS sequence"/>
</dbReference>
<feature type="non-terminal residue" evidence="2">
    <location>
        <position position="140"/>
    </location>
</feature>
<dbReference type="Pfam" id="PF00665">
    <property type="entry name" value="rve"/>
    <property type="match status" value="1"/>
</dbReference>
<dbReference type="InterPro" id="IPR001584">
    <property type="entry name" value="Integrase_cat-core"/>
</dbReference>
<evidence type="ECO:0000313" key="2">
    <source>
        <dbReference type="EMBL" id="KAH9298832.1"/>
    </source>
</evidence>
<dbReference type="InterPro" id="IPR036397">
    <property type="entry name" value="RNaseH_sf"/>
</dbReference>
<dbReference type="GO" id="GO:0015074">
    <property type="term" value="P:DNA integration"/>
    <property type="evidence" value="ECO:0007669"/>
    <property type="project" value="InterPro"/>
</dbReference>
<evidence type="ECO:0000259" key="1">
    <source>
        <dbReference type="PROSITE" id="PS50994"/>
    </source>
</evidence>
<dbReference type="AlphaFoldDB" id="A0AA38CDJ2"/>
<accession>A0AA38CDJ2</accession>
<dbReference type="PANTHER" id="PTHR37984">
    <property type="entry name" value="PROTEIN CBG26694"/>
    <property type="match status" value="1"/>
</dbReference>
<name>A0AA38CDJ2_TAXCH</name>